<dbReference type="InterPro" id="IPR051607">
    <property type="entry name" value="Metallo-dep_hydrolases"/>
</dbReference>
<evidence type="ECO:0000256" key="4">
    <source>
        <dbReference type="ARBA" id="ARBA00022833"/>
    </source>
</evidence>
<gene>
    <name evidence="6" type="ORF">K7432_010436</name>
</gene>
<evidence type="ECO:0000256" key="1">
    <source>
        <dbReference type="ARBA" id="ARBA00001947"/>
    </source>
</evidence>
<dbReference type="PANTHER" id="PTHR11271:SF6">
    <property type="entry name" value="GUANINE DEAMINASE"/>
    <property type="match status" value="1"/>
</dbReference>
<keyword evidence="4" id="KW-0862">Zinc</keyword>
<keyword evidence="7" id="KW-1185">Reference proteome</keyword>
<name>A0ABR2VVY4_9FUNG</name>
<keyword evidence="2" id="KW-0479">Metal-binding</keyword>
<dbReference type="PANTHER" id="PTHR11271">
    <property type="entry name" value="GUANINE DEAMINASE"/>
    <property type="match status" value="1"/>
</dbReference>
<proteinExistence type="predicted"/>
<reference evidence="6 7" key="1">
    <citation type="submission" date="2023-04" db="EMBL/GenBank/DDBJ databases">
        <title>Genome of Basidiobolus ranarum AG-B5.</title>
        <authorList>
            <person name="Stajich J.E."/>
            <person name="Carter-House D."/>
            <person name="Gryganskyi A."/>
        </authorList>
    </citation>
    <scope>NUCLEOTIDE SEQUENCE [LARGE SCALE GENOMIC DNA]</scope>
    <source>
        <strain evidence="6 7">AG-B5</strain>
    </source>
</reference>
<sequence>MKGLGDLAAKYNLLVQSDLDESVDEITRVKKIHPSHPDYISVYNAYGLLTNRSILAHVVYPTEDERQLIKRRGAGISHCLKSNLNLRSGVAKVRKLLNEGLKLMQHLS</sequence>
<protein>
    <recommendedName>
        <fullName evidence="5">Amidohydrolase-related domain-containing protein</fullName>
    </recommendedName>
</protein>
<comment type="cofactor">
    <cofactor evidence="1">
        <name>Zn(2+)</name>
        <dbReference type="ChEBI" id="CHEBI:29105"/>
    </cofactor>
</comment>
<organism evidence="6 7">
    <name type="scientific">Basidiobolus ranarum</name>
    <dbReference type="NCBI Taxonomy" id="34480"/>
    <lineage>
        <taxon>Eukaryota</taxon>
        <taxon>Fungi</taxon>
        <taxon>Fungi incertae sedis</taxon>
        <taxon>Zoopagomycota</taxon>
        <taxon>Entomophthoromycotina</taxon>
        <taxon>Basidiobolomycetes</taxon>
        <taxon>Basidiobolales</taxon>
        <taxon>Basidiobolaceae</taxon>
        <taxon>Basidiobolus</taxon>
    </lineage>
</organism>
<evidence type="ECO:0000313" key="7">
    <source>
        <dbReference type="Proteomes" id="UP001479436"/>
    </source>
</evidence>
<evidence type="ECO:0000313" key="6">
    <source>
        <dbReference type="EMBL" id="KAK9703996.1"/>
    </source>
</evidence>
<dbReference type="EMBL" id="JASJQH010007595">
    <property type="protein sequence ID" value="KAK9703996.1"/>
    <property type="molecule type" value="Genomic_DNA"/>
</dbReference>
<dbReference type="InterPro" id="IPR006680">
    <property type="entry name" value="Amidohydro-rel"/>
</dbReference>
<dbReference type="SUPFAM" id="SSF51556">
    <property type="entry name" value="Metallo-dependent hydrolases"/>
    <property type="match status" value="1"/>
</dbReference>
<dbReference type="Proteomes" id="UP001479436">
    <property type="component" value="Unassembled WGS sequence"/>
</dbReference>
<dbReference type="Pfam" id="PF01979">
    <property type="entry name" value="Amidohydro_1"/>
    <property type="match status" value="1"/>
</dbReference>
<dbReference type="Gene3D" id="3.20.20.140">
    <property type="entry name" value="Metal-dependent hydrolases"/>
    <property type="match status" value="1"/>
</dbReference>
<dbReference type="InterPro" id="IPR032466">
    <property type="entry name" value="Metal_Hydrolase"/>
</dbReference>
<comment type="caution">
    <text evidence="6">The sequence shown here is derived from an EMBL/GenBank/DDBJ whole genome shotgun (WGS) entry which is preliminary data.</text>
</comment>
<evidence type="ECO:0000259" key="5">
    <source>
        <dbReference type="Pfam" id="PF01979"/>
    </source>
</evidence>
<keyword evidence="3" id="KW-0378">Hydrolase</keyword>
<feature type="domain" description="Amidohydrolase-related" evidence="5">
    <location>
        <begin position="1"/>
        <end position="104"/>
    </location>
</feature>
<evidence type="ECO:0000256" key="3">
    <source>
        <dbReference type="ARBA" id="ARBA00022801"/>
    </source>
</evidence>
<accession>A0ABR2VVY4</accession>
<evidence type="ECO:0000256" key="2">
    <source>
        <dbReference type="ARBA" id="ARBA00022723"/>
    </source>
</evidence>